<feature type="domain" description="C2H2-type" evidence="6">
    <location>
        <begin position="234"/>
        <end position="262"/>
    </location>
</feature>
<evidence type="ECO:0000259" key="6">
    <source>
        <dbReference type="PROSITE" id="PS50157"/>
    </source>
</evidence>
<dbReference type="InterPro" id="IPR012934">
    <property type="entry name" value="Znf_AD"/>
</dbReference>
<dbReference type="KEGG" id="apln:112906806"/>
<keyword evidence="4" id="KW-0862">Zinc</keyword>
<dbReference type="InterPro" id="IPR013087">
    <property type="entry name" value="Znf_C2H2_type"/>
</dbReference>
<feature type="domain" description="C2H2-type" evidence="6">
    <location>
        <begin position="545"/>
        <end position="572"/>
    </location>
</feature>
<dbReference type="Proteomes" id="UP000192223">
    <property type="component" value="Unplaced"/>
</dbReference>
<evidence type="ECO:0000256" key="3">
    <source>
        <dbReference type="ARBA" id="ARBA00022771"/>
    </source>
</evidence>
<dbReference type="GO" id="GO:0048598">
    <property type="term" value="P:embryonic morphogenesis"/>
    <property type="evidence" value="ECO:0007669"/>
    <property type="project" value="UniProtKB-ARBA"/>
</dbReference>
<feature type="domain" description="C2H2-type" evidence="6">
    <location>
        <begin position="264"/>
        <end position="292"/>
    </location>
</feature>
<dbReference type="SMART" id="SM00355">
    <property type="entry name" value="ZnF_C2H2"/>
    <property type="match status" value="16"/>
</dbReference>
<feature type="domain" description="C2H2-type" evidence="6">
    <location>
        <begin position="517"/>
        <end position="544"/>
    </location>
</feature>
<feature type="domain" description="C2H2-type" evidence="6">
    <location>
        <begin position="175"/>
        <end position="202"/>
    </location>
</feature>
<evidence type="ECO:0000256" key="1">
    <source>
        <dbReference type="ARBA" id="ARBA00022723"/>
    </source>
</evidence>
<dbReference type="SMART" id="SM00868">
    <property type="entry name" value="zf-AD"/>
    <property type="match status" value="1"/>
</dbReference>
<dbReference type="InParanoid" id="A0A7F5RNN7"/>
<dbReference type="OrthoDB" id="6077919at2759"/>
<organism evidence="7 8">
    <name type="scientific">Agrilus planipennis</name>
    <name type="common">Emerald ash borer</name>
    <name type="synonym">Agrilus marcopoli</name>
    <dbReference type="NCBI Taxonomy" id="224129"/>
    <lineage>
        <taxon>Eukaryota</taxon>
        <taxon>Metazoa</taxon>
        <taxon>Ecdysozoa</taxon>
        <taxon>Arthropoda</taxon>
        <taxon>Hexapoda</taxon>
        <taxon>Insecta</taxon>
        <taxon>Pterygota</taxon>
        <taxon>Neoptera</taxon>
        <taxon>Endopterygota</taxon>
        <taxon>Coleoptera</taxon>
        <taxon>Polyphaga</taxon>
        <taxon>Elateriformia</taxon>
        <taxon>Buprestoidea</taxon>
        <taxon>Buprestidae</taxon>
        <taxon>Agrilinae</taxon>
        <taxon>Agrilus</taxon>
    </lineage>
</organism>
<dbReference type="AlphaFoldDB" id="A0A7F5RNN7"/>
<feature type="domain" description="C2H2-type" evidence="6">
    <location>
        <begin position="638"/>
        <end position="661"/>
    </location>
</feature>
<accession>A0A7F5RNN7</accession>
<evidence type="ECO:0000256" key="5">
    <source>
        <dbReference type="PROSITE-ProRule" id="PRU00042"/>
    </source>
</evidence>
<gene>
    <name evidence="8" type="primary">LOC112906806</name>
</gene>
<feature type="domain" description="C2H2-type" evidence="6">
    <location>
        <begin position="203"/>
        <end position="231"/>
    </location>
</feature>
<dbReference type="GO" id="GO:0005634">
    <property type="term" value="C:nucleus"/>
    <property type="evidence" value="ECO:0007669"/>
    <property type="project" value="InterPro"/>
</dbReference>
<dbReference type="GO" id="GO:0008270">
    <property type="term" value="F:zinc ion binding"/>
    <property type="evidence" value="ECO:0007669"/>
    <property type="project" value="UniProtKB-KW"/>
</dbReference>
<dbReference type="PROSITE" id="PS50157">
    <property type="entry name" value="ZINC_FINGER_C2H2_2"/>
    <property type="match status" value="14"/>
</dbReference>
<feature type="domain" description="C2H2-type" evidence="6">
    <location>
        <begin position="146"/>
        <end position="174"/>
    </location>
</feature>
<feature type="domain" description="C2H2-type" evidence="6">
    <location>
        <begin position="458"/>
        <end position="485"/>
    </location>
</feature>
<sequence>MQTVQTGAEFCCTCLKSGIQLNNTLEIDSKDVDYTTKLRFCVPEVEWSVGHICRQCSGHLNQCYAFKEQCLKSNEILTQGKFHFLTNSTLRNEKPHTNEDIASTSDGESYSDNFVKDEHLSDGEDSDYEEKCDKVEVTALPENCQYSCSLCDNSYTDRNLLFLHKKNTHKEEHPYNCLYCDEVFKYYRELKRHEPIHSDHTGFVCDICKQSYNTSSILAKHKVIKHTKPDTWKYVCRHCDKKYPFKSNLDQHISRHHTNAGDTYICYHCNESYTSRILLIAHIRSKHSTKNMLRMKECHVCQKMYINQVVLENHMRKEHNVGATKLVRRLKQYPCEKCGKKYTTTKILNTHARVCDGIKRHFNKLAKKNKENAEADRRDKYGKSKELGIVKQKIVYLTCEFCEKIVGPYKRYVAHCVEEHNSDPETLKPYLCKECKERFGTSTLLSRHRLQHTGKKAHICSFCGKGFKTRKDMLTHEKLHSNKREVQCELCSKRFHTKSYLRSHKLVVHTDPMRWKYVCQYCGKRFPMKSNYDHHVRRHTGEKPFGCHLCEKRFSDKFVLQQHFNSHSNIRAFKCDHCGKEYKSARVLGIHLKKAHGIGNYKVPIRPKKFVCEYCSKSFAARDKLRRHMCSHTGERPYACHICEKRFTDKSYVKQHLKSVHNLLEVKQELEIRN</sequence>
<dbReference type="PROSITE" id="PS00028">
    <property type="entry name" value="ZINC_FINGER_C2H2_1"/>
    <property type="match status" value="13"/>
</dbReference>
<dbReference type="SUPFAM" id="SSF57667">
    <property type="entry name" value="beta-beta-alpha zinc fingers"/>
    <property type="match status" value="7"/>
</dbReference>
<feature type="domain" description="C2H2-type" evidence="6">
    <location>
        <begin position="333"/>
        <end position="360"/>
    </location>
</feature>
<evidence type="ECO:0000256" key="2">
    <source>
        <dbReference type="ARBA" id="ARBA00022737"/>
    </source>
</evidence>
<keyword evidence="7" id="KW-1185">Reference proteome</keyword>
<feature type="domain" description="C2H2-type" evidence="6">
    <location>
        <begin position="573"/>
        <end position="596"/>
    </location>
</feature>
<evidence type="ECO:0000313" key="8">
    <source>
        <dbReference type="RefSeq" id="XP_025837546.1"/>
    </source>
</evidence>
<keyword evidence="3 5" id="KW-0863">Zinc-finger</keyword>
<feature type="domain" description="C2H2-type" evidence="6">
    <location>
        <begin position="486"/>
        <end position="514"/>
    </location>
</feature>
<keyword evidence="2" id="KW-0677">Repeat</keyword>
<proteinExistence type="predicted"/>
<dbReference type="InterPro" id="IPR036236">
    <property type="entry name" value="Znf_C2H2_sf"/>
</dbReference>
<feature type="domain" description="C2H2-type" evidence="6">
    <location>
        <begin position="610"/>
        <end position="637"/>
    </location>
</feature>
<dbReference type="PANTHER" id="PTHR24379:SF121">
    <property type="entry name" value="C2H2-TYPE DOMAIN-CONTAINING PROTEIN"/>
    <property type="match status" value="1"/>
</dbReference>
<keyword evidence="1" id="KW-0479">Metal-binding</keyword>
<feature type="domain" description="C2H2-type" evidence="6">
    <location>
        <begin position="430"/>
        <end position="457"/>
    </location>
</feature>
<evidence type="ECO:0000313" key="7">
    <source>
        <dbReference type="Proteomes" id="UP000192223"/>
    </source>
</evidence>
<dbReference type="FunFam" id="3.30.160.60:FF:000100">
    <property type="entry name" value="Zinc finger 45-like"/>
    <property type="match status" value="1"/>
</dbReference>
<evidence type="ECO:0000256" key="4">
    <source>
        <dbReference type="ARBA" id="ARBA00022833"/>
    </source>
</evidence>
<dbReference type="RefSeq" id="XP_025837546.1">
    <property type="nucleotide sequence ID" value="XM_025981761.1"/>
</dbReference>
<name>A0A7F5RNN7_AGRPL</name>
<dbReference type="Gene3D" id="3.30.160.60">
    <property type="entry name" value="Classic Zinc Finger"/>
    <property type="match status" value="11"/>
</dbReference>
<reference evidence="8" key="1">
    <citation type="submission" date="2025-08" db="UniProtKB">
        <authorList>
            <consortium name="RefSeq"/>
        </authorList>
    </citation>
    <scope>IDENTIFICATION</scope>
    <source>
        <tissue evidence="8">Entire body</tissue>
    </source>
</reference>
<dbReference type="Pfam" id="PF12874">
    <property type="entry name" value="zf-met"/>
    <property type="match status" value="1"/>
</dbReference>
<protein>
    <submittedName>
        <fullName evidence="8">Zinc finger protein 26-like</fullName>
    </submittedName>
</protein>
<dbReference type="GeneID" id="112906806"/>
<dbReference type="FunFam" id="3.30.160.60:FF:000624">
    <property type="entry name" value="zinc finger protein 697"/>
    <property type="match status" value="1"/>
</dbReference>
<dbReference type="PANTHER" id="PTHR24379">
    <property type="entry name" value="KRAB AND ZINC FINGER DOMAIN-CONTAINING"/>
    <property type="match status" value="1"/>
</dbReference>
<dbReference type="Pfam" id="PF00096">
    <property type="entry name" value="zf-C2H2"/>
    <property type="match status" value="7"/>
</dbReference>